<dbReference type="GO" id="GO:0016342">
    <property type="term" value="C:catenin complex"/>
    <property type="evidence" value="ECO:0007669"/>
    <property type="project" value="TreeGrafter"/>
</dbReference>
<evidence type="ECO:0000256" key="7">
    <source>
        <dbReference type="SAM" id="SignalP"/>
    </source>
</evidence>
<feature type="compositionally biased region" description="Acidic residues" evidence="6">
    <location>
        <begin position="356"/>
        <end position="374"/>
    </location>
</feature>
<dbReference type="SMART" id="SM00112">
    <property type="entry name" value="CA"/>
    <property type="match status" value="1"/>
</dbReference>
<gene>
    <name evidence="9" type="ORF">R5R35_007768</name>
</gene>
<name>A0AAN9W9E4_9ORTH</name>
<feature type="region of interest" description="Disordered" evidence="6">
    <location>
        <begin position="356"/>
        <end position="386"/>
    </location>
</feature>
<dbReference type="Gene3D" id="2.60.40.60">
    <property type="entry name" value="Cadherins"/>
    <property type="match status" value="3"/>
</dbReference>
<keyword evidence="3 5" id="KW-0106">Calcium</keyword>
<evidence type="ECO:0000256" key="3">
    <source>
        <dbReference type="ARBA" id="ARBA00022837"/>
    </source>
</evidence>
<feature type="chain" id="PRO_5042928239" description="Cadherin domain-containing protein" evidence="7">
    <location>
        <begin position="30"/>
        <end position="491"/>
    </location>
</feature>
<dbReference type="Pfam" id="PF00028">
    <property type="entry name" value="Cadherin"/>
    <property type="match status" value="1"/>
</dbReference>
<dbReference type="GO" id="GO:0008013">
    <property type="term" value="F:beta-catenin binding"/>
    <property type="evidence" value="ECO:0007669"/>
    <property type="project" value="TreeGrafter"/>
</dbReference>
<dbReference type="Proteomes" id="UP001378592">
    <property type="component" value="Unassembled WGS sequence"/>
</dbReference>
<protein>
    <recommendedName>
        <fullName evidence="8">Cadherin domain-containing protein</fullName>
    </recommendedName>
</protein>
<dbReference type="SUPFAM" id="SSF49313">
    <property type="entry name" value="Cadherin-like"/>
    <property type="match status" value="2"/>
</dbReference>
<dbReference type="GO" id="GO:0007156">
    <property type="term" value="P:homophilic cell adhesion via plasma membrane adhesion molecules"/>
    <property type="evidence" value="ECO:0007669"/>
    <property type="project" value="InterPro"/>
</dbReference>
<proteinExistence type="predicted"/>
<keyword evidence="7" id="KW-0732">Signal</keyword>
<dbReference type="InterPro" id="IPR020894">
    <property type="entry name" value="Cadherin_CS"/>
</dbReference>
<reference evidence="9 10" key="1">
    <citation type="submission" date="2024-03" db="EMBL/GenBank/DDBJ databases">
        <title>The genome assembly and annotation of the cricket Gryllus longicercus Weissman &amp; Gray.</title>
        <authorList>
            <person name="Szrajer S."/>
            <person name="Gray D."/>
            <person name="Ylla G."/>
        </authorList>
    </citation>
    <scope>NUCLEOTIDE SEQUENCE [LARGE SCALE GENOMIC DNA]</scope>
    <source>
        <strain evidence="9">DAG 2021-001</strain>
        <tissue evidence="9">Whole body minus gut</tissue>
    </source>
</reference>
<keyword evidence="4" id="KW-0472">Membrane</keyword>
<evidence type="ECO:0000256" key="6">
    <source>
        <dbReference type="SAM" id="MobiDB-lite"/>
    </source>
</evidence>
<feature type="signal peptide" evidence="7">
    <location>
        <begin position="1"/>
        <end position="29"/>
    </location>
</feature>
<dbReference type="EMBL" id="JAZDUA010000003">
    <property type="protein sequence ID" value="KAK7874282.1"/>
    <property type="molecule type" value="Genomic_DNA"/>
</dbReference>
<dbReference type="CDD" id="cd11304">
    <property type="entry name" value="Cadherin_repeat"/>
    <property type="match status" value="1"/>
</dbReference>
<evidence type="ECO:0000259" key="8">
    <source>
        <dbReference type="PROSITE" id="PS50268"/>
    </source>
</evidence>
<evidence type="ECO:0000256" key="5">
    <source>
        <dbReference type="PROSITE-ProRule" id="PRU00043"/>
    </source>
</evidence>
<organism evidence="9 10">
    <name type="scientific">Gryllus longicercus</name>
    <dbReference type="NCBI Taxonomy" id="2509291"/>
    <lineage>
        <taxon>Eukaryota</taxon>
        <taxon>Metazoa</taxon>
        <taxon>Ecdysozoa</taxon>
        <taxon>Arthropoda</taxon>
        <taxon>Hexapoda</taxon>
        <taxon>Insecta</taxon>
        <taxon>Pterygota</taxon>
        <taxon>Neoptera</taxon>
        <taxon>Polyneoptera</taxon>
        <taxon>Orthoptera</taxon>
        <taxon>Ensifera</taxon>
        <taxon>Gryllidea</taxon>
        <taxon>Grylloidea</taxon>
        <taxon>Gryllidae</taxon>
        <taxon>Gryllinae</taxon>
        <taxon>Gryllus</taxon>
    </lineage>
</organism>
<dbReference type="GO" id="GO:0031175">
    <property type="term" value="P:neuron projection development"/>
    <property type="evidence" value="ECO:0007669"/>
    <property type="project" value="TreeGrafter"/>
</dbReference>
<evidence type="ECO:0000313" key="10">
    <source>
        <dbReference type="Proteomes" id="UP001378592"/>
    </source>
</evidence>
<dbReference type="PROSITE" id="PS50268">
    <property type="entry name" value="CADHERIN_2"/>
    <property type="match status" value="1"/>
</dbReference>
<dbReference type="InterPro" id="IPR039808">
    <property type="entry name" value="Cadherin"/>
</dbReference>
<dbReference type="GO" id="GO:0045296">
    <property type="term" value="F:cadherin binding"/>
    <property type="evidence" value="ECO:0007669"/>
    <property type="project" value="TreeGrafter"/>
</dbReference>
<dbReference type="PROSITE" id="PS00232">
    <property type="entry name" value="CADHERIN_1"/>
    <property type="match status" value="1"/>
</dbReference>
<accession>A0AAN9W9E4</accession>
<dbReference type="AlphaFoldDB" id="A0AAN9W9E4"/>
<dbReference type="PRINTS" id="PR00205">
    <property type="entry name" value="CADHERIN"/>
</dbReference>
<evidence type="ECO:0000256" key="4">
    <source>
        <dbReference type="ARBA" id="ARBA00023136"/>
    </source>
</evidence>
<evidence type="ECO:0000256" key="1">
    <source>
        <dbReference type="ARBA" id="ARBA00004370"/>
    </source>
</evidence>
<comment type="subcellular location">
    <subcellularLocation>
        <location evidence="1">Membrane</location>
    </subcellularLocation>
</comment>
<dbReference type="GO" id="GO:0016477">
    <property type="term" value="P:cell migration"/>
    <property type="evidence" value="ECO:0007669"/>
    <property type="project" value="TreeGrafter"/>
</dbReference>
<feature type="domain" description="Cadherin" evidence="8">
    <location>
        <begin position="138"/>
        <end position="246"/>
    </location>
</feature>
<evidence type="ECO:0000256" key="2">
    <source>
        <dbReference type="ARBA" id="ARBA00022737"/>
    </source>
</evidence>
<sequence>MRRVARRNGAGLALAALAALCVAAAGAGAGPPTSAPAAALRRSVAVLPHDTYPGFSVKKFDGAGYRLLETGFSQFFTVLEDGLVMTTSDLSPLVNRPVNLVVLEETPNATATHTLQLYVLDRRHMLRFRQDVYEGGAVAENAPAGTRVQDVPVLRAAGGAAGDLPVHYTITAGNDDGAFKLVDDTDAPANDTGAHGVRLVTARPLDREARAEYTLTVQAADGRGIDRAVAKVHVSVLDENDNSPVFSKKVYRFSLGGEFRDRSNASGSAWRRFARIGGVTARDADGDKVAYRLAAPSNLVVIVPQTGDLLLAGDPPLEPGEDMEYEIAVDAHDLRHPSRTAKAPAQVYLRFSLPAEEDGEGDEGADEAGNEVDAAEAHGRREKRRVTRAVRPTKRIEFTEADGENEGRVVFQLEKETERETFKIREENPWVTVEPNGAVRVKKKWDYEELGPEKTIDFWVTITNAGGGAGPDAGKCAGRETLTVGRVGERD</sequence>
<dbReference type="PANTHER" id="PTHR24027">
    <property type="entry name" value="CADHERIN-23"/>
    <property type="match status" value="1"/>
</dbReference>
<keyword evidence="2" id="KW-0677">Repeat</keyword>
<dbReference type="GO" id="GO:0005509">
    <property type="term" value="F:calcium ion binding"/>
    <property type="evidence" value="ECO:0007669"/>
    <property type="project" value="UniProtKB-UniRule"/>
</dbReference>
<comment type="caution">
    <text evidence="9">The sequence shown here is derived from an EMBL/GenBank/DDBJ whole genome shotgun (WGS) entry which is preliminary data.</text>
</comment>
<keyword evidence="10" id="KW-1185">Reference proteome</keyword>
<dbReference type="InterPro" id="IPR002126">
    <property type="entry name" value="Cadherin-like_dom"/>
</dbReference>
<dbReference type="PANTHER" id="PTHR24027:SF438">
    <property type="entry name" value="CADHERIN 23"/>
    <property type="match status" value="1"/>
</dbReference>
<dbReference type="InterPro" id="IPR015919">
    <property type="entry name" value="Cadherin-like_sf"/>
</dbReference>
<dbReference type="FunFam" id="2.60.40.60:FF:000222">
    <property type="entry name" value="neural-cadherin isoform X3"/>
    <property type="match status" value="1"/>
</dbReference>
<evidence type="ECO:0000313" key="9">
    <source>
        <dbReference type="EMBL" id="KAK7874282.1"/>
    </source>
</evidence>